<accession>A0A9D1N7D1</accession>
<dbReference type="InterPro" id="IPR035931">
    <property type="entry name" value="YlxR-like_sf"/>
</dbReference>
<name>A0A9D1N7D1_9FIRM</name>
<dbReference type="AlphaFoldDB" id="A0A9D1N7D1"/>
<dbReference type="Gene3D" id="3.30.1230.10">
    <property type="entry name" value="YlxR-like"/>
    <property type="match status" value="1"/>
</dbReference>
<dbReference type="CDD" id="cd00279">
    <property type="entry name" value="YlxR"/>
    <property type="match status" value="1"/>
</dbReference>
<comment type="caution">
    <text evidence="2">The sequence shown here is derived from an EMBL/GenBank/DDBJ whole genome shotgun (WGS) entry which is preliminary data.</text>
</comment>
<dbReference type="EMBL" id="DVOB01000103">
    <property type="protein sequence ID" value="HIU95971.1"/>
    <property type="molecule type" value="Genomic_DNA"/>
</dbReference>
<protein>
    <submittedName>
        <fullName evidence="2">YlxR family protein</fullName>
    </submittedName>
</protein>
<reference evidence="2" key="2">
    <citation type="journal article" date="2021" name="PeerJ">
        <title>Extensive microbial diversity within the chicken gut microbiome revealed by metagenomics and culture.</title>
        <authorList>
            <person name="Gilroy R."/>
            <person name="Ravi A."/>
            <person name="Getino M."/>
            <person name="Pursley I."/>
            <person name="Horton D.L."/>
            <person name="Alikhan N.F."/>
            <person name="Baker D."/>
            <person name="Gharbi K."/>
            <person name="Hall N."/>
            <person name="Watson M."/>
            <person name="Adriaenssens E.M."/>
            <person name="Foster-Nyarko E."/>
            <person name="Jarju S."/>
            <person name="Secka A."/>
            <person name="Antonio M."/>
            <person name="Oren A."/>
            <person name="Chaudhuri R.R."/>
            <person name="La Ragione R."/>
            <person name="Hildebrand F."/>
            <person name="Pallen M.J."/>
        </authorList>
    </citation>
    <scope>NUCLEOTIDE SEQUENCE</scope>
    <source>
        <strain evidence="2">ChiSjej4B22-8349</strain>
    </source>
</reference>
<evidence type="ECO:0000259" key="1">
    <source>
        <dbReference type="Pfam" id="PF04296"/>
    </source>
</evidence>
<dbReference type="InterPro" id="IPR007393">
    <property type="entry name" value="YlxR_dom"/>
</dbReference>
<dbReference type="SUPFAM" id="SSF64376">
    <property type="entry name" value="YlxR-like"/>
    <property type="match status" value="1"/>
</dbReference>
<reference evidence="2" key="1">
    <citation type="submission" date="2020-10" db="EMBL/GenBank/DDBJ databases">
        <authorList>
            <person name="Gilroy R."/>
        </authorList>
    </citation>
    <scope>NUCLEOTIDE SEQUENCE</scope>
    <source>
        <strain evidence="2">ChiSjej4B22-8349</strain>
    </source>
</reference>
<dbReference type="Proteomes" id="UP000824130">
    <property type="component" value="Unassembled WGS sequence"/>
</dbReference>
<dbReference type="Pfam" id="PF04296">
    <property type="entry name" value="YlxR"/>
    <property type="match status" value="1"/>
</dbReference>
<feature type="domain" description="YlxR" evidence="1">
    <location>
        <begin position="9"/>
        <end position="80"/>
    </location>
</feature>
<proteinExistence type="predicted"/>
<dbReference type="InterPro" id="IPR037465">
    <property type="entry name" value="YlxR"/>
</dbReference>
<dbReference type="PANTHER" id="PTHR34215">
    <property type="entry name" value="BLL0784 PROTEIN"/>
    <property type="match status" value="1"/>
</dbReference>
<evidence type="ECO:0000313" key="3">
    <source>
        <dbReference type="Proteomes" id="UP000824130"/>
    </source>
</evidence>
<sequence>MKNKKIPMRRCVGCMESKPKNSMIRIACYEGEISIDPAGKAKGRGVYMCPDRECMEKARKKRALQRNFGIAISEERLDALFGELEGYEKENR</sequence>
<evidence type="ECO:0000313" key="2">
    <source>
        <dbReference type="EMBL" id="HIU95971.1"/>
    </source>
</evidence>
<gene>
    <name evidence="2" type="ORF">IAD25_04580</name>
</gene>
<dbReference type="NCBIfam" id="NF047356">
    <property type="entry name" value="RNA_bind_RnpM"/>
    <property type="match status" value="1"/>
</dbReference>
<dbReference type="PANTHER" id="PTHR34215:SF1">
    <property type="entry name" value="YLXR DOMAIN-CONTAINING PROTEIN"/>
    <property type="match status" value="1"/>
</dbReference>
<organism evidence="2 3">
    <name type="scientific">Candidatus Allocopromorpha excrementipullorum</name>
    <dbReference type="NCBI Taxonomy" id="2840743"/>
    <lineage>
        <taxon>Bacteria</taxon>
        <taxon>Bacillati</taxon>
        <taxon>Bacillota</taxon>
        <taxon>Clostridia</taxon>
        <taxon>Eubacteriales</taxon>
        <taxon>Eubacteriaceae</taxon>
        <taxon>Eubacteriaceae incertae sedis</taxon>
        <taxon>Candidatus Allocopromorpha</taxon>
    </lineage>
</organism>